<reference evidence="2" key="1">
    <citation type="submission" date="2019-03" db="EMBL/GenBank/DDBJ databases">
        <authorList>
            <person name="Hao L."/>
        </authorList>
    </citation>
    <scope>NUCLEOTIDE SEQUENCE</scope>
</reference>
<dbReference type="CDD" id="cd02440">
    <property type="entry name" value="AdoMet_MTases"/>
    <property type="match status" value="1"/>
</dbReference>
<proteinExistence type="predicted"/>
<dbReference type="GO" id="GO:0032259">
    <property type="term" value="P:methylation"/>
    <property type="evidence" value="ECO:0007669"/>
    <property type="project" value="UniProtKB-KW"/>
</dbReference>
<keyword evidence="2" id="KW-0489">Methyltransferase</keyword>
<dbReference type="InterPro" id="IPR041698">
    <property type="entry name" value="Methyltransf_25"/>
</dbReference>
<name>A0A485M508_9ZZZZ</name>
<gene>
    <name evidence="2" type="ORF">SCFA_50004</name>
</gene>
<dbReference type="Pfam" id="PF13649">
    <property type="entry name" value="Methyltransf_25"/>
    <property type="match status" value="1"/>
</dbReference>
<dbReference type="PANTHER" id="PTHR43464:SF3">
    <property type="entry name" value="SAM-DEPENDENT METHYLTRANSFERASE"/>
    <property type="match status" value="1"/>
</dbReference>
<organism evidence="2">
    <name type="scientific">anaerobic digester metagenome</name>
    <dbReference type="NCBI Taxonomy" id="1263854"/>
    <lineage>
        <taxon>unclassified sequences</taxon>
        <taxon>metagenomes</taxon>
        <taxon>ecological metagenomes</taxon>
    </lineage>
</organism>
<accession>A0A485M508</accession>
<dbReference type="Gene3D" id="3.40.50.150">
    <property type="entry name" value="Vaccinia Virus protein VP39"/>
    <property type="match status" value="1"/>
</dbReference>
<sequence length="142" mass="15852">MDMWKFFDITHRHHRIFNPLTVEKLDELCALAGLSAGGKVLDIACGKAELLVRLAGRYDIKGVGVDLSPYCIREAEEKRQRLAPGADLEFFCLDGAEYRPDKPKSFDLIICLGASWIWKGSRGTLRALKQRTRSGGLIMAGE</sequence>
<dbReference type="InterPro" id="IPR029063">
    <property type="entry name" value="SAM-dependent_MTases_sf"/>
</dbReference>
<dbReference type="AlphaFoldDB" id="A0A485M508"/>
<dbReference type="EMBL" id="CAADRN010000350">
    <property type="protein sequence ID" value="VFU18606.1"/>
    <property type="molecule type" value="Genomic_DNA"/>
</dbReference>
<dbReference type="PANTHER" id="PTHR43464">
    <property type="entry name" value="METHYLTRANSFERASE"/>
    <property type="match status" value="1"/>
</dbReference>
<dbReference type="GO" id="GO:0008168">
    <property type="term" value="F:methyltransferase activity"/>
    <property type="evidence" value="ECO:0007669"/>
    <property type="project" value="UniProtKB-KW"/>
</dbReference>
<dbReference type="SUPFAM" id="SSF53335">
    <property type="entry name" value="S-adenosyl-L-methionine-dependent methyltransferases"/>
    <property type="match status" value="1"/>
</dbReference>
<protein>
    <submittedName>
        <fullName evidence="2">Methyltransferase</fullName>
    </submittedName>
</protein>
<feature type="domain" description="Methyltransferase" evidence="1">
    <location>
        <begin position="40"/>
        <end position="136"/>
    </location>
</feature>
<evidence type="ECO:0000259" key="1">
    <source>
        <dbReference type="Pfam" id="PF13649"/>
    </source>
</evidence>
<keyword evidence="2" id="KW-0808">Transferase</keyword>
<evidence type="ECO:0000313" key="2">
    <source>
        <dbReference type="EMBL" id="VFU18606.1"/>
    </source>
</evidence>